<accession>A0AAQ3TPD1</accession>
<sequence>MGKDTKTFPLPMIIDTYDDSHGIDRKICDEQTTNVALKESMNEEHRSTYDKIIATVGTDKGGVFFVDGPSETGKTYLYKALLAMLRMATVTSSVASSIIPRGRTANSRFKTPLTIDDGAVCSYMKQSGTVKLLQKISLVIWDEALMTKRQAMEALDNSLRDIMGQPGLPFGAKTSVQHRF</sequence>
<keyword evidence="1" id="KW-0067">ATP-binding</keyword>
<dbReference type="PANTHER" id="PTHR10492">
    <property type="match status" value="1"/>
</dbReference>
<evidence type="ECO:0000313" key="4">
    <source>
        <dbReference type="Proteomes" id="UP001341281"/>
    </source>
</evidence>
<dbReference type="GO" id="GO:0006281">
    <property type="term" value="P:DNA repair"/>
    <property type="evidence" value="ECO:0007669"/>
    <property type="project" value="UniProtKB-KW"/>
</dbReference>
<organism evidence="3 4">
    <name type="scientific">Paspalum notatum var. saurae</name>
    <dbReference type="NCBI Taxonomy" id="547442"/>
    <lineage>
        <taxon>Eukaryota</taxon>
        <taxon>Viridiplantae</taxon>
        <taxon>Streptophyta</taxon>
        <taxon>Embryophyta</taxon>
        <taxon>Tracheophyta</taxon>
        <taxon>Spermatophyta</taxon>
        <taxon>Magnoliopsida</taxon>
        <taxon>Liliopsida</taxon>
        <taxon>Poales</taxon>
        <taxon>Poaceae</taxon>
        <taxon>PACMAD clade</taxon>
        <taxon>Panicoideae</taxon>
        <taxon>Andropogonodae</taxon>
        <taxon>Paspaleae</taxon>
        <taxon>Paspalinae</taxon>
        <taxon>Paspalum</taxon>
    </lineage>
</organism>
<keyword evidence="1" id="KW-0227">DNA damage</keyword>
<dbReference type="AlphaFoldDB" id="A0AAQ3TPD1"/>
<reference evidence="3 4" key="1">
    <citation type="submission" date="2024-02" db="EMBL/GenBank/DDBJ databases">
        <title>High-quality chromosome-scale genome assembly of Pensacola bahiagrass (Paspalum notatum Flugge var. saurae).</title>
        <authorList>
            <person name="Vega J.M."/>
            <person name="Podio M."/>
            <person name="Orjuela J."/>
            <person name="Siena L.A."/>
            <person name="Pessino S.C."/>
            <person name="Combes M.C."/>
            <person name="Mariac C."/>
            <person name="Albertini E."/>
            <person name="Pupilli F."/>
            <person name="Ortiz J.P.A."/>
            <person name="Leblanc O."/>
        </authorList>
    </citation>
    <scope>NUCLEOTIDE SEQUENCE [LARGE SCALE GENOMIC DNA]</scope>
    <source>
        <strain evidence="3">R1</strain>
        <tissue evidence="3">Leaf</tissue>
    </source>
</reference>
<dbReference type="InterPro" id="IPR027417">
    <property type="entry name" value="P-loop_NTPase"/>
</dbReference>
<dbReference type="Proteomes" id="UP001341281">
    <property type="component" value="Chromosome 05"/>
</dbReference>
<dbReference type="EC" id="5.6.2.3" evidence="1"/>
<dbReference type="EMBL" id="CP144749">
    <property type="protein sequence ID" value="WVZ77528.1"/>
    <property type="molecule type" value="Genomic_DNA"/>
</dbReference>
<keyword evidence="1" id="KW-0233">DNA recombination</keyword>
<dbReference type="Gene3D" id="3.40.50.300">
    <property type="entry name" value="P-loop containing nucleotide triphosphate hydrolases"/>
    <property type="match status" value="1"/>
</dbReference>
<protein>
    <recommendedName>
        <fullName evidence="1">ATP-dependent DNA helicase</fullName>
        <ecNumber evidence="1">5.6.2.3</ecNumber>
    </recommendedName>
</protein>
<evidence type="ECO:0000313" key="3">
    <source>
        <dbReference type="EMBL" id="WVZ77528.1"/>
    </source>
</evidence>
<keyword evidence="1" id="KW-0378">Hydrolase</keyword>
<comment type="cofactor">
    <cofactor evidence="1">
        <name>Mg(2+)</name>
        <dbReference type="ChEBI" id="CHEBI:18420"/>
    </cofactor>
</comment>
<gene>
    <name evidence="3" type="ORF">U9M48_025386</name>
</gene>
<comment type="catalytic activity">
    <reaction evidence="1">
        <text>ATP + H2O = ADP + phosphate + H(+)</text>
        <dbReference type="Rhea" id="RHEA:13065"/>
        <dbReference type="ChEBI" id="CHEBI:15377"/>
        <dbReference type="ChEBI" id="CHEBI:15378"/>
        <dbReference type="ChEBI" id="CHEBI:30616"/>
        <dbReference type="ChEBI" id="CHEBI:43474"/>
        <dbReference type="ChEBI" id="CHEBI:456216"/>
        <dbReference type="EC" id="5.6.2.3"/>
    </reaction>
</comment>
<evidence type="ECO:0000259" key="2">
    <source>
        <dbReference type="Pfam" id="PF05970"/>
    </source>
</evidence>
<feature type="domain" description="DNA helicase Pif1-like DEAD-box helicase" evidence="2">
    <location>
        <begin position="41"/>
        <end position="175"/>
    </location>
</feature>
<comment type="similarity">
    <text evidence="1">Belongs to the helicase family.</text>
</comment>
<keyword evidence="1" id="KW-0347">Helicase</keyword>
<dbReference type="PANTHER" id="PTHR10492:SF92">
    <property type="entry name" value="ATP-DEPENDENT DNA HELICASE"/>
    <property type="match status" value="1"/>
</dbReference>
<proteinExistence type="inferred from homology"/>
<dbReference type="Pfam" id="PF05970">
    <property type="entry name" value="PIF1"/>
    <property type="match status" value="1"/>
</dbReference>
<dbReference type="GO" id="GO:0000723">
    <property type="term" value="P:telomere maintenance"/>
    <property type="evidence" value="ECO:0007669"/>
    <property type="project" value="InterPro"/>
</dbReference>
<dbReference type="SUPFAM" id="SSF52540">
    <property type="entry name" value="P-loop containing nucleoside triphosphate hydrolases"/>
    <property type="match status" value="1"/>
</dbReference>
<dbReference type="GO" id="GO:0043139">
    <property type="term" value="F:5'-3' DNA helicase activity"/>
    <property type="evidence" value="ECO:0007669"/>
    <property type="project" value="UniProtKB-EC"/>
</dbReference>
<keyword evidence="4" id="KW-1185">Reference proteome</keyword>
<evidence type="ECO:0000256" key="1">
    <source>
        <dbReference type="RuleBase" id="RU363044"/>
    </source>
</evidence>
<name>A0AAQ3TPD1_PASNO</name>
<dbReference type="GO" id="GO:0016787">
    <property type="term" value="F:hydrolase activity"/>
    <property type="evidence" value="ECO:0007669"/>
    <property type="project" value="UniProtKB-KW"/>
</dbReference>
<keyword evidence="1" id="KW-0234">DNA repair</keyword>
<dbReference type="InterPro" id="IPR010285">
    <property type="entry name" value="DNA_helicase_pif1-like_DEAD"/>
</dbReference>
<dbReference type="GO" id="GO:0006310">
    <property type="term" value="P:DNA recombination"/>
    <property type="evidence" value="ECO:0007669"/>
    <property type="project" value="UniProtKB-KW"/>
</dbReference>
<dbReference type="GO" id="GO:0005524">
    <property type="term" value="F:ATP binding"/>
    <property type="evidence" value="ECO:0007669"/>
    <property type="project" value="UniProtKB-KW"/>
</dbReference>
<keyword evidence="1" id="KW-0547">Nucleotide-binding</keyword>